<protein>
    <submittedName>
        <fullName evidence="2">Malto-oligosyltrehalose synthase</fullName>
    </submittedName>
</protein>
<dbReference type="SUPFAM" id="SSF51445">
    <property type="entry name" value="(Trans)glycosidases"/>
    <property type="match status" value="1"/>
</dbReference>
<dbReference type="NCBIfam" id="TIGR02401">
    <property type="entry name" value="trehalose_TreY"/>
    <property type="match status" value="1"/>
</dbReference>
<dbReference type="NCBIfam" id="NF011086">
    <property type="entry name" value="PRK14511.1-3"/>
    <property type="match status" value="1"/>
</dbReference>
<dbReference type="InterPro" id="IPR017853">
    <property type="entry name" value="GH"/>
</dbReference>
<gene>
    <name evidence="2" type="ORF">EA797_14575</name>
</gene>
<evidence type="ECO:0000259" key="1">
    <source>
        <dbReference type="SMART" id="SM00642"/>
    </source>
</evidence>
<evidence type="ECO:0000313" key="3">
    <source>
        <dbReference type="Proteomes" id="UP000269774"/>
    </source>
</evidence>
<evidence type="ECO:0000313" key="2">
    <source>
        <dbReference type="EMBL" id="RMH89168.1"/>
    </source>
</evidence>
<keyword evidence="3" id="KW-1185">Reference proteome</keyword>
<dbReference type="Gene3D" id="3.20.20.80">
    <property type="entry name" value="Glycosidases"/>
    <property type="match status" value="3"/>
</dbReference>
<accession>A0A3M2HJK5</accession>
<dbReference type="OrthoDB" id="9761577at2"/>
<proteinExistence type="predicted"/>
<dbReference type="InterPro" id="IPR012767">
    <property type="entry name" value="Trehalose_TreY"/>
</dbReference>
<dbReference type="CDD" id="cd11336">
    <property type="entry name" value="AmyAc_MTSase"/>
    <property type="match status" value="1"/>
</dbReference>
<dbReference type="GO" id="GO:0030980">
    <property type="term" value="P:alpha-glucan catabolic process"/>
    <property type="evidence" value="ECO:0007669"/>
    <property type="project" value="TreeGrafter"/>
</dbReference>
<dbReference type="Proteomes" id="UP000269774">
    <property type="component" value="Unassembled WGS sequence"/>
</dbReference>
<dbReference type="InterPro" id="IPR006047">
    <property type="entry name" value="GH13_cat_dom"/>
</dbReference>
<reference evidence="2 3" key="1">
    <citation type="submission" date="2018-10" db="EMBL/GenBank/DDBJ databases">
        <title>Pseudomonas zhaodongensis NEAU-ST5-21(T) genome.</title>
        <authorList>
            <person name="Peng J."/>
            <person name="Liu Z.-P."/>
        </authorList>
    </citation>
    <scope>NUCLEOTIDE SEQUENCE [LARGE SCALE GENOMIC DNA]</scope>
    <source>
        <strain evidence="2 3">NEAU-ST5-21</strain>
    </source>
</reference>
<dbReference type="Pfam" id="PF00128">
    <property type="entry name" value="Alpha-amylase"/>
    <property type="match status" value="1"/>
</dbReference>
<sequence length="937" mass="105547">MRDLNATLRLQFHRDFTLDHATALVDYFAELGISHIYASPLLTARPGSMHGYDVIDPTRINPELGGEPALRRLVDALRAKGMGLILDIVSNHMAVGGSGNAWWLDVLEWGRRSPYAQFFDIQWNSPDPLLEGQLLVPFLGSDYGEALQDGKIPVKLDAETGTLYAEHYEHRFPITPPSYGEILRLTENPELRALAGHFDALKTEPAPYQAARRLRADLAKALESSETRQALEQALTHYDSTTEEGFRRLHGLLERQHYRLASWRTAGDDINWRRFFDINELGGLRVERPVVFEETHEKIFELISEGLVDGLRIDHVDGLANPRGYCRRLRRRVDRLNAARPPEAAQDHVPIYVEKILAEGEHLPDDWGVDGTTGYEFMNQVSLLQHDPAGKATLCALWSETAERPADFMEEVRQARQLVLTGPLAGDFETVAQSLLQVARYDVMTRDITLGAIRRALLELIVHFPVYRTYIGARGRRETDEPFFQRALAGAKTTLGEADWPLLDLLDRWLGGESLRSLPPGPARRIRRYACTRFQQLTSPAAAKAVEDTACYRSGALLSRNDVGFDPQTFSAPVETFHAECMERAEYFPRNLLTTATHDHKRGEDTRARMTVISERAEWFAAKVRHWRQLAYGQRKELADGPAPSAGDEMLLFQILVSCWPLDLAVDDREGMETFCERLIKWQEKAVREAKLRSNWTDPNSEYEGACQDYLRALLLGDESRTLRTDIAEAAATLAPSGALNSLTQTLLRMTTPGVPDLYQGTDYWDFSLVDPDNRRPVDFDARRSSFNLDARPAELLANWKDGRIKQWLIARTLRARRNEPRLFTDGQYLPLKIEGEHADSLIAFARELNGTWLIVIAARLASGLVGDAEIPQIAPERWGNTQVLLPDALSGHALERLFDGMTVTPKQAGLRAAEVLQQLPVALLQVSISSTGESER</sequence>
<dbReference type="GO" id="GO:0005992">
    <property type="term" value="P:trehalose biosynthetic process"/>
    <property type="evidence" value="ECO:0007669"/>
    <property type="project" value="TreeGrafter"/>
</dbReference>
<dbReference type="RefSeq" id="WP_122166460.1">
    <property type="nucleotide sequence ID" value="NZ_JAMOIB010000004.1"/>
</dbReference>
<organism evidence="2 3">
    <name type="scientific">Stutzerimonas zhaodongensis</name>
    <dbReference type="NCBI Taxonomy" id="1176257"/>
    <lineage>
        <taxon>Bacteria</taxon>
        <taxon>Pseudomonadati</taxon>
        <taxon>Pseudomonadota</taxon>
        <taxon>Gammaproteobacteria</taxon>
        <taxon>Pseudomonadales</taxon>
        <taxon>Pseudomonadaceae</taxon>
        <taxon>Stutzerimonas</taxon>
    </lineage>
</organism>
<dbReference type="PANTHER" id="PTHR10357:SF216">
    <property type="entry name" value="MALTOOLIGOSYL TREHALOSE SYNTHASE-RELATED"/>
    <property type="match status" value="1"/>
</dbReference>
<dbReference type="AlphaFoldDB" id="A0A3M2HJK5"/>
<comment type="caution">
    <text evidence="2">The sequence shown here is derived from an EMBL/GenBank/DDBJ whole genome shotgun (WGS) entry which is preliminary data.</text>
</comment>
<dbReference type="EMBL" id="RFFM01000003">
    <property type="protein sequence ID" value="RMH89168.1"/>
    <property type="molecule type" value="Genomic_DNA"/>
</dbReference>
<name>A0A3M2HJK5_9GAMM</name>
<dbReference type="SMART" id="SM00642">
    <property type="entry name" value="Aamy"/>
    <property type="match status" value="1"/>
</dbReference>
<feature type="domain" description="Glycosyl hydrolase family 13 catalytic" evidence="1">
    <location>
        <begin position="5"/>
        <end position="492"/>
    </location>
</feature>
<dbReference type="GO" id="GO:0047470">
    <property type="term" value="F:(1,4)-alpha-D-glucan 1-alpha-D-glucosylmutase activity"/>
    <property type="evidence" value="ECO:0007669"/>
    <property type="project" value="TreeGrafter"/>
</dbReference>
<dbReference type="PANTHER" id="PTHR10357">
    <property type="entry name" value="ALPHA-AMYLASE FAMILY MEMBER"/>
    <property type="match status" value="1"/>
</dbReference>